<proteinExistence type="predicted"/>
<dbReference type="Proteomes" id="UP001189429">
    <property type="component" value="Unassembled WGS sequence"/>
</dbReference>
<reference evidence="2" key="1">
    <citation type="submission" date="2023-10" db="EMBL/GenBank/DDBJ databases">
        <authorList>
            <person name="Chen Y."/>
            <person name="Shah S."/>
            <person name="Dougan E. K."/>
            <person name="Thang M."/>
            <person name="Chan C."/>
        </authorList>
    </citation>
    <scope>NUCLEOTIDE SEQUENCE [LARGE SCALE GENOMIC DNA]</scope>
</reference>
<evidence type="ECO:0000313" key="3">
    <source>
        <dbReference type="Proteomes" id="UP001189429"/>
    </source>
</evidence>
<organism evidence="2 3">
    <name type="scientific">Prorocentrum cordatum</name>
    <dbReference type="NCBI Taxonomy" id="2364126"/>
    <lineage>
        <taxon>Eukaryota</taxon>
        <taxon>Sar</taxon>
        <taxon>Alveolata</taxon>
        <taxon>Dinophyceae</taxon>
        <taxon>Prorocentrales</taxon>
        <taxon>Prorocentraceae</taxon>
        <taxon>Prorocentrum</taxon>
    </lineage>
</organism>
<comment type="caution">
    <text evidence="2">The sequence shown here is derived from an EMBL/GenBank/DDBJ whole genome shotgun (WGS) entry which is preliminary data.</text>
</comment>
<protein>
    <submittedName>
        <fullName evidence="2">Uncharacterized protein</fullName>
    </submittedName>
</protein>
<sequence>MAASELRDAQRRTESELEESRTDTSELRNAQDRAEMELEASKTAASELREALVRAEAEMDSQRRAEAEHVESNAVPFDHPVFGQLGAARTELAEALARAHALGGLELANGWLLAESRAQRGVIARWRIERVS</sequence>
<evidence type="ECO:0000313" key="2">
    <source>
        <dbReference type="EMBL" id="CAK0874700.1"/>
    </source>
</evidence>
<keyword evidence="3" id="KW-1185">Reference proteome</keyword>
<feature type="region of interest" description="Disordered" evidence="1">
    <location>
        <begin position="1"/>
        <end position="39"/>
    </location>
</feature>
<dbReference type="EMBL" id="CAUYUJ010017422">
    <property type="protein sequence ID" value="CAK0874700.1"/>
    <property type="molecule type" value="Genomic_DNA"/>
</dbReference>
<accession>A0ABN9VMX4</accession>
<gene>
    <name evidence="2" type="ORF">PCOR1329_LOCUS59525</name>
</gene>
<name>A0ABN9VMX4_9DINO</name>
<evidence type="ECO:0000256" key="1">
    <source>
        <dbReference type="SAM" id="MobiDB-lite"/>
    </source>
</evidence>